<dbReference type="OrthoDB" id="3296681at2"/>
<evidence type="ECO:0000313" key="1">
    <source>
        <dbReference type="EMBL" id="OXM45656.1"/>
    </source>
</evidence>
<protein>
    <submittedName>
        <fullName evidence="1">Uncharacterized protein</fullName>
    </submittedName>
</protein>
<dbReference type="RefSeq" id="WP_020635552.1">
    <property type="nucleotide sequence ID" value="NZ_KB913032.1"/>
</dbReference>
<reference evidence="1 2" key="1">
    <citation type="submission" date="2017-07" db="EMBL/GenBank/DDBJ databases">
        <title>Amycolatopsis alba DSM 44262 Genome sequencing and assembly.</title>
        <authorList>
            <person name="Kaur N."/>
            <person name="Mayilraj S."/>
        </authorList>
    </citation>
    <scope>NUCLEOTIDE SEQUENCE [LARGE SCALE GENOMIC DNA]</scope>
    <source>
        <strain evidence="1 2">DSM 44262</strain>
    </source>
</reference>
<keyword evidence="2" id="KW-1185">Reference proteome</keyword>
<sequence length="99" mass="11174">MDELVRALFVPVLPDRELERSVALAASLSLGMIAWQLWREHETPDPVLAMTRFADLEGTVRFTRDVVHVKLPLGRRHTDLWRGGALADSRTWSGWVAGP</sequence>
<dbReference type="EMBL" id="NMQU01000100">
    <property type="protein sequence ID" value="OXM45656.1"/>
    <property type="molecule type" value="Genomic_DNA"/>
</dbReference>
<gene>
    <name evidence="1" type="ORF">CFP75_30160</name>
</gene>
<evidence type="ECO:0000313" key="2">
    <source>
        <dbReference type="Proteomes" id="UP000215563"/>
    </source>
</evidence>
<proteinExistence type="predicted"/>
<comment type="caution">
    <text evidence="1">The sequence shown here is derived from an EMBL/GenBank/DDBJ whole genome shotgun (WGS) entry which is preliminary data.</text>
</comment>
<dbReference type="AlphaFoldDB" id="A0A229RG77"/>
<organism evidence="1 2">
    <name type="scientific">Amycolatopsis alba DSM 44262</name>
    <dbReference type="NCBI Taxonomy" id="1125972"/>
    <lineage>
        <taxon>Bacteria</taxon>
        <taxon>Bacillati</taxon>
        <taxon>Actinomycetota</taxon>
        <taxon>Actinomycetes</taxon>
        <taxon>Pseudonocardiales</taxon>
        <taxon>Pseudonocardiaceae</taxon>
        <taxon>Amycolatopsis</taxon>
    </lineage>
</organism>
<dbReference type="Proteomes" id="UP000215563">
    <property type="component" value="Unassembled WGS sequence"/>
</dbReference>
<accession>A0A229RG77</accession>
<name>A0A229RG77_AMYAL</name>